<dbReference type="InterPro" id="IPR008258">
    <property type="entry name" value="Transglycosylase_SLT_dom_1"/>
</dbReference>
<dbReference type="Pfam" id="PF01476">
    <property type="entry name" value="LysM"/>
    <property type="match status" value="1"/>
</dbReference>
<dbReference type="CDD" id="cd00118">
    <property type="entry name" value="LysM"/>
    <property type="match status" value="1"/>
</dbReference>
<dbReference type="EMBL" id="CP010407">
    <property type="protein sequence ID" value="AJF69258.1"/>
    <property type="molecule type" value="Genomic_DNA"/>
</dbReference>
<dbReference type="SUPFAM" id="SSF54106">
    <property type="entry name" value="LysM domain"/>
    <property type="match status" value="1"/>
</dbReference>
<dbReference type="SMART" id="SM00257">
    <property type="entry name" value="LysM"/>
    <property type="match status" value="1"/>
</dbReference>
<dbReference type="InterPro" id="IPR018392">
    <property type="entry name" value="LysM"/>
</dbReference>
<dbReference type="Pfam" id="PF01464">
    <property type="entry name" value="SLT"/>
    <property type="match status" value="1"/>
</dbReference>
<dbReference type="KEGG" id="svt:SVTN_38335"/>
<reference evidence="3 4" key="1">
    <citation type="submission" date="2014-12" db="EMBL/GenBank/DDBJ databases">
        <title>Complete genome sequence of Streptomyces vietnamensis strain GIMV4.0001, a genetic manipulable producer of the benzoisochromanequinone antibiotic granaticin.</title>
        <authorList>
            <person name="Deng M.R."/>
            <person name="Guo J."/>
            <person name="Ma L.Y."/>
            <person name="Feng G.D."/>
            <person name="Mo C.Y."/>
            <person name="Zhu H.H."/>
        </authorList>
    </citation>
    <scope>NUCLEOTIDE SEQUENCE [LARGE SCALE GENOMIC DNA]</scope>
    <source>
        <strain evidence="4">GIMV4.0001</strain>
    </source>
</reference>
<organism evidence="3 4">
    <name type="scientific">Streptomyces vietnamensis</name>
    <dbReference type="NCBI Taxonomy" id="362257"/>
    <lineage>
        <taxon>Bacteria</taxon>
        <taxon>Bacillati</taxon>
        <taxon>Actinomycetota</taxon>
        <taxon>Actinomycetes</taxon>
        <taxon>Kitasatosporales</taxon>
        <taxon>Streptomycetaceae</taxon>
        <taxon>Streptomyces</taxon>
    </lineage>
</organism>
<dbReference type="STRING" id="362257.SVTN_38335"/>
<dbReference type="RefSeq" id="WP_041133180.1">
    <property type="nucleotide sequence ID" value="NZ_CP010407.1"/>
</dbReference>
<evidence type="ECO:0000256" key="1">
    <source>
        <dbReference type="SAM" id="MobiDB-lite"/>
    </source>
</evidence>
<dbReference type="InterPro" id="IPR052196">
    <property type="entry name" value="Bact_Kbp"/>
</dbReference>
<feature type="region of interest" description="Disordered" evidence="1">
    <location>
        <begin position="127"/>
        <end position="159"/>
    </location>
</feature>
<dbReference type="Gene3D" id="3.10.350.10">
    <property type="entry name" value="LysM domain"/>
    <property type="match status" value="1"/>
</dbReference>
<proteinExistence type="predicted"/>
<feature type="compositionally biased region" description="Basic and acidic residues" evidence="1">
    <location>
        <begin position="136"/>
        <end position="153"/>
    </location>
</feature>
<dbReference type="PANTHER" id="PTHR34700:SF4">
    <property type="entry name" value="PHAGE-LIKE ELEMENT PBSX PROTEIN XKDP"/>
    <property type="match status" value="1"/>
</dbReference>
<dbReference type="PROSITE" id="PS51782">
    <property type="entry name" value="LYSM"/>
    <property type="match status" value="1"/>
</dbReference>
<name>A0A0B5IHX7_9ACTN</name>
<dbReference type="PANTHER" id="PTHR34700">
    <property type="entry name" value="POTASSIUM BINDING PROTEIN KBP"/>
    <property type="match status" value="1"/>
</dbReference>
<feature type="domain" description="LysM" evidence="2">
    <location>
        <begin position="74"/>
        <end position="123"/>
    </location>
</feature>
<dbReference type="InterPro" id="IPR036779">
    <property type="entry name" value="LysM_dom_sf"/>
</dbReference>
<evidence type="ECO:0000259" key="2">
    <source>
        <dbReference type="PROSITE" id="PS51782"/>
    </source>
</evidence>
<dbReference type="HOGENOM" id="CLU_083020_0_0_11"/>
<dbReference type="AlphaFoldDB" id="A0A0B5IHX7"/>
<sequence length="296" mass="30010">MPAHGKHRRPRRGHVSRGLALVGTGGAALALPLIAPAVAGAAPVSGAPEIAAQSLAAPAAPVAAKAPAAPAAAHTYTVVSGDSLSLIAHKKGIQGGWKSLYRANKSVVGDNPSLIRPGLELTIRRDSAKAVPTQAKTEKSATAERASRSERRSATPAVATGTGASAAAAAPAVAAVPAAVKAAPAAATNYADNLDGWIRESLAIMGQRGIPGSYDGIYRNVMRESSGNPQAINLWDSNAAAGTPSKGLLQVIEPTFLAYHVPGTSMDLFDPVANITAACNYAADRYGSIDNVNSAY</sequence>
<evidence type="ECO:0000313" key="3">
    <source>
        <dbReference type="EMBL" id="AJF69258.1"/>
    </source>
</evidence>
<dbReference type="InterPro" id="IPR023346">
    <property type="entry name" value="Lysozyme-like_dom_sf"/>
</dbReference>
<keyword evidence="4" id="KW-1185">Reference proteome</keyword>
<protein>
    <submittedName>
        <fullName evidence="3">Peptidoglycan-binding protein</fullName>
    </submittedName>
</protein>
<dbReference type="SUPFAM" id="SSF53955">
    <property type="entry name" value="Lysozyme-like"/>
    <property type="match status" value="1"/>
</dbReference>
<dbReference type="Proteomes" id="UP000031774">
    <property type="component" value="Chromosome"/>
</dbReference>
<evidence type="ECO:0000313" key="4">
    <source>
        <dbReference type="Proteomes" id="UP000031774"/>
    </source>
</evidence>
<dbReference type="Gene3D" id="1.10.530.10">
    <property type="match status" value="1"/>
</dbReference>
<accession>A0A0B5IHX7</accession>
<gene>
    <name evidence="3" type="ORF">SVTN_38335</name>
</gene>